<accession>A0ABP1GFG2</accession>
<evidence type="ECO:0000256" key="1">
    <source>
        <dbReference type="ARBA" id="ARBA00022741"/>
    </source>
</evidence>
<evidence type="ECO:0000313" key="9">
    <source>
        <dbReference type="EMBL" id="CAL5970860.1"/>
    </source>
</evidence>
<dbReference type="EC" id="3.6.4.13" evidence="5"/>
<dbReference type="EMBL" id="CAXDID020000002">
    <property type="protein sequence ID" value="CAL5970860.1"/>
    <property type="molecule type" value="Genomic_DNA"/>
</dbReference>
<comment type="function">
    <text evidence="5">RNA helicase.</text>
</comment>
<dbReference type="PANTHER" id="PTHR24031">
    <property type="entry name" value="RNA HELICASE"/>
    <property type="match status" value="1"/>
</dbReference>
<name>A0ABP1GFG2_9EUKA</name>
<dbReference type="Proteomes" id="UP001642409">
    <property type="component" value="Unassembled WGS sequence"/>
</dbReference>
<comment type="catalytic activity">
    <reaction evidence="5">
        <text>ATP + H2O = ADP + phosphate + H(+)</text>
        <dbReference type="Rhea" id="RHEA:13065"/>
        <dbReference type="ChEBI" id="CHEBI:15377"/>
        <dbReference type="ChEBI" id="CHEBI:15378"/>
        <dbReference type="ChEBI" id="CHEBI:30616"/>
        <dbReference type="ChEBI" id="CHEBI:43474"/>
        <dbReference type="ChEBI" id="CHEBI:456216"/>
        <dbReference type="EC" id="3.6.4.13"/>
    </reaction>
</comment>
<feature type="domain" description="Helicase C-terminal" evidence="8">
    <location>
        <begin position="446"/>
        <end position="609"/>
    </location>
</feature>
<dbReference type="PROSITE" id="PS51192">
    <property type="entry name" value="HELICASE_ATP_BIND_1"/>
    <property type="match status" value="1"/>
</dbReference>
<dbReference type="SMART" id="SM00487">
    <property type="entry name" value="DEXDc"/>
    <property type="match status" value="1"/>
</dbReference>
<reference evidence="9 10" key="1">
    <citation type="submission" date="2024-07" db="EMBL/GenBank/DDBJ databases">
        <authorList>
            <person name="Akdeniz Z."/>
        </authorList>
    </citation>
    <scope>NUCLEOTIDE SEQUENCE [LARGE SCALE GENOMIC DNA]</scope>
</reference>
<organism evidence="9 10">
    <name type="scientific">Hexamita inflata</name>
    <dbReference type="NCBI Taxonomy" id="28002"/>
    <lineage>
        <taxon>Eukaryota</taxon>
        <taxon>Metamonada</taxon>
        <taxon>Diplomonadida</taxon>
        <taxon>Hexamitidae</taxon>
        <taxon>Hexamitinae</taxon>
        <taxon>Hexamita</taxon>
    </lineage>
</organism>
<keyword evidence="10" id="KW-1185">Reference proteome</keyword>
<dbReference type="GO" id="GO:0004386">
    <property type="term" value="F:helicase activity"/>
    <property type="evidence" value="ECO:0007669"/>
    <property type="project" value="UniProtKB-KW"/>
</dbReference>
<dbReference type="CDD" id="cd18787">
    <property type="entry name" value="SF2_C_DEAD"/>
    <property type="match status" value="1"/>
</dbReference>
<evidence type="ECO:0000256" key="6">
    <source>
        <dbReference type="SAM" id="MobiDB-lite"/>
    </source>
</evidence>
<gene>
    <name evidence="9" type="ORF">HINF_LOCUS800</name>
</gene>
<evidence type="ECO:0000259" key="8">
    <source>
        <dbReference type="PROSITE" id="PS51194"/>
    </source>
</evidence>
<evidence type="ECO:0000256" key="5">
    <source>
        <dbReference type="RuleBase" id="RU365068"/>
    </source>
</evidence>
<dbReference type="Pfam" id="PF00270">
    <property type="entry name" value="DEAD"/>
    <property type="match status" value="1"/>
</dbReference>
<evidence type="ECO:0000256" key="4">
    <source>
        <dbReference type="ARBA" id="ARBA00022884"/>
    </source>
</evidence>
<dbReference type="InterPro" id="IPR011545">
    <property type="entry name" value="DEAD/DEAH_box_helicase_dom"/>
</dbReference>
<dbReference type="InterPro" id="IPR001650">
    <property type="entry name" value="Helicase_C-like"/>
</dbReference>
<dbReference type="SUPFAM" id="SSF52540">
    <property type="entry name" value="P-loop containing nucleoside triphosphate hydrolases"/>
    <property type="match status" value="2"/>
</dbReference>
<keyword evidence="3 5" id="KW-0067">ATP-binding</keyword>
<comment type="caution">
    <text evidence="9">The sequence shown here is derived from an EMBL/GenBank/DDBJ whole genome shotgun (WGS) entry which is preliminary data.</text>
</comment>
<keyword evidence="1 5" id="KW-0547">Nucleotide-binding</keyword>
<evidence type="ECO:0000259" key="7">
    <source>
        <dbReference type="PROSITE" id="PS51192"/>
    </source>
</evidence>
<feature type="compositionally biased region" description="Basic and acidic residues" evidence="6">
    <location>
        <begin position="641"/>
        <end position="675"/>
    </location>
</feature>
<sequence>MTSTSSAQQLLSTSSWKELGIDEQLEDALVANKFMNPSQTQEMLLKELKESGKKSGMCEAPTGTGKTLAYLISAIRRVDPQIQETQAVIIVHTQILGFQIMKEAQKLCEPLNITTSLCLGMSSGHAFQKNKHIIIGTADAFLSNFAPKTGRSGQVAALNSPASIRIVVIDEADHFIIHAESQEIIKKIFTAVQQNVQKLLFTEILEEKTKTKMIDEWFSGREIFCVRQQIFLDNTAHFQYDARGKGEEGKLEMVEKLFNLDCFDEGFKAIVFCKTRNGVDNVYRKMIKMNYACSRYHKDMTPEEREKSLDDFIASKTKMLITTDIMVKGIDVFTIAIVVNFDLPTEMQQDGQFKVSPISYIRRAFTGHVCRLGRKRVVLTITESEQDESDMRTVVSYYEKHIIKQRINMVIIKSLNPEILKKNIFSDQHSHFQYDASGKGQEGKLEIVEKLFNLDCFDEGFKAIVFCKTRNGVDNVYRKMIKMNKACSRYQIDMTPEEREKSLDDFIASKTRVLITVDMDLNLIYTKIQAIQIAVVVNFDLPTEMHPDGQFRVQPVNYIKRFGWNQTYSVVLTVTESEQDESDMKTVVSYCDKQFKEVHFTKVTIKSLNDEILKQLEGETADTEVEKRDGEALKAITQNRQETKFDHVKSHDNKKKENKDEKKDTEDKKEVKKEKKEVKKVEIQFE</sequence>
<keyword evidence="5 9" id="KW-0347">Helicase</keyword>
<dbReference type="PROSITE" id="PS51194">
    <property type="entry name" value="HELICASE_CTER"/>
    <property type="match status" value="2"/>
</dbReference>
<keyword evidence="2 5" id="KW-0378">Hydrolase</keyword>
<evidence type="ECO:0000256" key="3">
    <source>
        <dbReference type="ARBA" id="ARBA00022840"/>
    </source>
</evidence>
<feature type="domain" description="Helicase C-terminal" evidence="8">
    <location>
        <begin position="252"/>
        <end position="415"/>
    </location>
</feature>
<evidence type="ECO:0000313" key="10">
    <source>
        <dbReference type="Proteomes" id="UP001642409"/>
    </source>
</evidence>
<dbReference type="InterPro" id="IPR027417">
    <property type="entry name" value="P-loop_NTPase"/>
</dbReference>
<feature type="region of interest" description="Disordered" evidence="6">
    <location>
        <begin position="637"/>
        <end position="675"/>
    </location>
</feature>
<protein>
    <recommendedName>
        <fullName evidence="5">ATP-dependent RNA helicase</fullName>
        <ecNumber evidence="5">3.6.4.13</ecNumber>
    </recommendedName>
</protein>
<dbReference type="Gene3D" id="3.40.50.300">
    <property type="entry name" value="P-loop containing nucleotide triphosphate hydrolases"/>
    <property type="match status" value="3"/>
</dbReference>
<evidence type="ECO:0000256" key="2">
    <source>
        <dbReference type="ARBA" id="ARBA00022801"/>
    </source>
</evidence>
<proteinExistence type="inferred from homology"/>
<comment type="domain">
    <text evidence="5">The Q motif is unique to and characteristic of the DEAD box family of RNA helicases and controls ATP binding and hydrolysis.</text>
</comment>
<dbReference type="Pfam" id="PF00271">
    <property type="entry name" value="Helicase_C"/>
    <property type="match status" value="2"/>
</dbReference>
<feature type="domain" description="Helicase ATP-binding" evidence="7">
    <location>
        <begin position="47"/>
        <end position="202"/>
    </location>
</feature>
<keyword evidence="4 5" id="KW-0694">RNA-binding</keyword>
<dbReference type="InterPro" id="IPR014001">
    <property type="entry name" value="Helicase_ATP-bd"/>
</dbReference>
<dbReference type="SMART" id="SM00490">
    <property type="entry name" value="HELICc"/>
    <property type="match status" value="1"/>
</dbReference>
<comment type="similarity">
    <text evidence="5">Belongs to the DEAD box helicase family.</text>
</comment>